<name>A0A1B3B8D7_9GAMM</name>
<feature type="chain" id="PRO_5008544000" evidence="1">
    <location>
        <begin position="24"/>
        <end position="168"/>
    </location>
</feature>
<protein>
    <submittedName>
        <fullName evidence="2">Uncharacterized protein</fullName>
    </submittedName>
</protein>
<feature type="signal peptide" evidence="1">
    <location>
        <begin position="1"/>
        <end position="23"/>
    </location>
</feature>
<dbReference type="AlphaFoldDB" id="A0A1B3B8D7"/>
<dbReference type="KEGG" id="ksd:KS2013_305"/>
<dbReference type="EMBL" id="CP012418">
    <property type="protein sequence ID" value="AOE49031.1"/>
    <property type="molecule type" value="Genomic_DNA"/>
</dbReference>
<dbReference type="STRING" id="1144748.KS2013_305"/>
<sequence length="168" mass="18088" precursor="true">MKKIILLSCVGLAFIAGSHQVIAKETSSGSQYKSPGKPAAKIEMDYSVSKERVAVGETVNITLALKGAESPKLADLTTSKQLVLHGEKQISLQKQGNEVSHLFSVTPMTEGIHLITVVAEDASKSHRKPFAIRIVAGDKPIESYLKTNGTLTQDDNGKKIISMSAEER</sequence>
<evidence type="ECO:0000256" key="1">
    <source>
        <dbReference type="SAM" id="SignalP"/>
    </source>
</evidence>
<proteinExistence type="predicted"/>
<accession>A0A1B3B8D7</accession>
<dbReference type="RefSeq" id="WP_068988721.1">
    <property type="nucleotide sequence ID" value="NZ_CP012418.1"/>
</dbReference>
<dbReference type="Proteomes" id="UP000094147">
    <property type="component" value="Chromosome"/>
</dbReference>
<evidence type="ECO:0000313" key="3">
    <source>
        <dbReference type="Proteomes" id="UP000094147"/>
    </source>
</evidence>
<reference evidence="3" key="1">
    <citation type="submission" date="2015-08" db="EMBL/GenBank/DDBJ databases">
        <authorList>
            <person name="Kim K.M."/>
        </authorList>
    </citation>
    <scope>NUCLEOTIDE SEQUENCE [LARGE SCALE GENOMIC DNA]</scope>
    <source>
        <strain evidence="3">KCTC 23892</strain>
    </source>
</reference>
<gene>
    <name evidence="2" type="ORF">KS2013_305</name>
</gene>
<evidence type="ECO:0000313" key="2">
    <source>
        <dbReference type="EMBL" id="AOE49031.1"/>
    </source>
</evidence>
<dbReference type="OrthoDB" id="6194085at2"/>
<keyword evidence="1" id="KW-0732">Signal</keyword>
<organism evidence="2 3">
    <name type="scientific">Kangiella sediminilitoris</name>
    <dbReference type="NCBI Taxonomy" id="1144748"/>
    <lineage>
        <taxon>Bacteria</taxon>
        <taxon>Pseudomonadati</taxon>
        <taxon>Pseudomonadota</taxon>
        <taxon>Gammaproteobacteria</taxon>
        <taxon>Kangiellales</taxon>
        <taxon>Kangiellaceae</taxon>
        <taxon>Kangiella</taxon>
    </lineage>
</organism>
<keyword evidence="3" id="KW-1185">Reference proteome</keyword>